<reference evidence="7" key="1">
    <citation type="submission" date="2009-07" db="EMBL/GenBank/DDBJ databases">
        <authorList>
            <person name="Weinstock G."/>
            <person name="Sodergren E."/>
            <person name="Clifton S."/>
            <person name="Fulton L."/>
            <person name="Fulton B."/>
            <person name="Courtney L."/>
            <person name="Fronick C."/>
            <person name="Harrison M."/>
            <person name="Strong C."/>
            <person name="Farmer C."/>
            <person name="Delahaunty K."/>
            <person name="Markovic C."/>
            <person name="Hall O."/>
            <person name="Minx P."/>
            <person name="Tomlinson C."/>
            <person name="Mitreva M."/>
            <person name="Nelson J."/>
            <person name="Hou S."/>
            <person name="Wollam A."/>
            <person name="Pepin K.H."/>
            <person name="Johnson M."/>
            <person name="Bhonagiri V."/>
            <person name="Nash W.E."/>
            <person name="Warren W."/>
            <person name="Chinwalla A."/>
            <person name="Mardis E.R."/>
            <person name="Wilson R.K."/>
        </authorList>
    </citation>
    <scope>NUCLEOTIDE SEQUENCE [LARGE SCALE GENOMIC DNA]</scope>
    <source>
        <strain evidence="7">ATCC 29256</strain>
    </source>
</reference>
<gene>
    <name evidence="7" type="ORF">NEISICOT_00740</name>
</gene>
<sequence length="194" mass="21145">MGALIGVLFFGSLVFAGITSMISIVEVIVAAIQDKLNIGRVNATLLVCIPMGIISTLLFGTTTGLPVLDVLDKFVNTYGIVAAGFVYVLAIIALRKLPELRNHLNALSSVRVGAIWTASVIFTVAMLGYMLYQDTIGLLKENYSKYPSDFLNIFGWGMSIGLIVISVVLSLLPWKHGQNFNVKDEHEHEQGDKE</sequence>
<dbReference type="InterPro" id="IPR000175">
    <property type="entry name" value="Na/ntran_symport"/>
</dbReference>
<dbReference type="PANTHER" id="PTHR11616">
    <property type="entry name" value="SODIUM/CHLORIDE DEPENDENT TRANSPORTER"/>
    <property type="match status" value="1"/>
</dbReference>
<dbReference type="GO" id="GO:0005886">
    <property type="term" value="C:plasma membrane"/>
    <property type="evidence" value="ECO:0007669"/>
    <property type="project" value="TreeGrafter"/>
</dbReference>
<evidence type="ECO:0000313" key="8">
    <source>
        <dbReference type="Proteomes" id="UP000005365"/>
    </source>
</evidence>
<dbReference type="eggNOG" id="COG0733">
    <property type="taxonomic scope" value="Bacteria"/>
</dbReference>
<keyword evidence="4 6" id="KW-1133">Transmembrane helix</keyword>
<keyword evidence="3 6" id="KW-0812">Transmembrane</keyword>
<feature type="transmembrane region" description="Helical" evidence="6">
    <location>
        <begin position="114"/>
        <end position="133"/>
    </location>
</feature>
<evidence type="ECO:0000256" key="2">
    <source>
        <dbReference type="ARBA" id="ARBA00022448"/>
    </source>
</evidence>
<evidence type="ECO:0000256" key="6">
    <source>
        <dbReference type="SAM" id="Phobius"/>
    </source>
</evidence>
<dbReference type="GO" id="GO:0035725">
    <property type="term" value="P:sodium ion transmembrane transport"/>
    <property type="evidence" value="ECO:0007669"/>
    <property type="project" value="TreeGrafter"/>
</dbReference>
<evidence type="ECO:0000313" key="7">
    <source>
        <dbReference type="EMBL" id="EET45522.1"/>
    </source>
</evidence>
<feature type="transmembrane region" description="Helical" evidence="6">
    <location>
        <begin position="6"/>
        <end position="32"/>
    </location>
</feature>
<evidence type="ECO:0000256" key="1">
    <source>
        <dbReference type="ARBA" id="ARBA00004141"/>
    </source>
</evidence>
<dbReference type="SUPFAM" id="SSF161070">
    <property type="entry name" value="SNF-like"/>
    <property type="match status" value="1"/>
</dbReference>
<protein>
    <submittedName>
        <fullName evidence="7">Uncharacterized protein</fullName>
    </submittedName>
</protein>
<keyword evidence="5 6" id="KW-0472">Membrane</keyword>
<dbReference type="EMBL" id="ACKO02000003">
    <property type="protein sequence ID" value="EET45522.1"/>
    <property type="molecule type" value="Genomic_DNA"/>
</dbReference>
<evidence type="ECO:0000256" key="3">
    <source>
        <dbReference type="ARBA" id="ARBA00022692"/>
    </source>
</evidence>
<dbReference type="Pfam" id="PF00209">
    <property type="entry name" value="SNF"/>
    <property type="match status" value="1"/>
</dbReference>
<evidence type="ECO:0000256" key="4">
    <source>
        <dbReference type="ARBA" id="ARBA00022989"/>
    </source>
</evidence>
<accession>C6M2K1</accession>
<name>C6M2K1_NEISI</name>
<feature type="transmembrane region" description="Helical" evidence="6">
    <location>
        <begin position="44"/>
        <end position="68"/>
    </location>
</feature>
<feature type="transmembrane region" description="Helical" evidence="6">
    <location>
        <begin position="74"/>
        <end position="94"/>
    </location>
</feature>
<dbReference type="Proteomes" id="UP000005365">
    <property type="component" value="Unassembled WGS sequence"/>
</dbReference>
<organism evidence="7 8">
    <name type="scientific">Neisseria sicca ATCC 29256</name>
    <dbReference type="NCBI Taxonomy" id="547045"/>
    <lineage>
        <taxon>Bacteria</taxon>
        <taxon>Pseudomonadati</taxon>
        <taxon>Pseudomonadota</taxon>
        <taxon>Betaproteobacteria</taxon>
        <taxon>Neisseriales</taxon>
        <taxon>Neisseriaceae</taxon>
        <taxon>Neisseria</taxon>
    </lineage>
</organism>
<dbReference type="PANTHER" id="PTHR11616:SF240">
    <property type="entry name" value="BLOATED TUBULES, ISOFORM B-RELATED"/>
    <property type="match status" value="1"/>
</dbReference>
<keyword evidence="2" id="KW-0813">Transport</keyword>
<dbReference type="PROSITE" id="PS50267">
    <property type="entry name" value="NA_NEUROTRAN_SYMP_3"/>
    <property type="match status" value="1"/>
</dbReference>
<feature type="transmembrane region" description="Helical" evidence="6">
    <location>
        <begin position="153"/>
        <end position="174"/>
    </location>
</feature>
<keyword evidence="8" id="KW-1185">Reference proteome</keyword>
<comment type="caution">
    <text evidence="7">The sequence shown here is derived from an EMBL/GenBank/DDBJ whole genome shotgun (WGS) entry which is preliminary data.</text>
</comment>
<comment type="subcellular location">
    <subcellularLocation>
        <location evidence="1">Membrane</location>
        <topology evidence="1">Multi-pass membrane protein</topology>
    </subcellularLocation>
</comment>
<dbReference type="InterPro" id="IPR037272">
    <property type="entry name" value="SNS_sf"/>
</dbReference>
<proteinExistence type="predicted"/>
<evidence type="ECO:0000256" key="5">
    <source>
        <dbReference type="ARBA" id="ARBA00023136"/>
    </source>
</evidence>
<dbReference type="AlphaFoldDB" id="C6M2K1"/>